<organism evidence="1">
    <name type="scientific">uncultured Frankineae bacterium</name>
    <dbReference type="NCBI Taxonomy" id="437475"/>
    <lineage>
        <taxon>Bacteria</taxon>
        <taxon>Bacillati</taxon>
        <taxon>Actinomycetota</taxon>
        <taxon>Actinomycetes</taxon>
        <taxon>Frankiales</taxon>
        <taxon>environmental samples</taxon>
    </lineage>
</organism>
<dbReference type="Pfam" id="PF13578">
    <property type="entry name" value="Methyltransf_24"/>
    <property type="match status" value="1"/>
</dbReference>
<sequence length="209" mass="22608">MPLSPALSPALAAVAQATRGFLPDDEAEALRAAALGAPTGLWLEIGTYCGKSTVHLGSAARTTGSALVTLDHHRGSEENQPGWEWHDASLVDPHTGRLETLPHLRHTLWDAGLDDVVSVLVATTQQVGRWWTSPLALLFLDGNHTEQVAQHDYAAFARHLVPGGLLLVHDVFERPEDGGRPPWNVFCRARDEGFAEVGATGSLRVLRRP</sequence>
<protein>
    <submittedName>
        <fullName evidence="1">Putative secreted protein</fullName>
    </submittedName>
</protein>
<evidence type="ECO:0000313" key="1">
    <source>
        <dbReference type="EMBL" id="CAA9348663.1"/>
    </source>
</evidence>
<dbReference type="AlphaFoldDB" id="A0A6J4M5I1"/>
<proteinExistence type="predicted"/>
<name>A0A6J4M5I1_9ACTN</name>
<reference evidence="1" key="1">
    <citation type="submission" date="2020-02" db="EMBL/GenBank/DDBJ databases">
        <authorList>
            <person name="Meier V. D."/>
        </authorList>
    </citation>
    <scope>NUCLEOTIDE SEQUENCE</scope>
    <source>
        <strain evidence="1">AVDCRST_MAG07</strain>
    </source>
</reference>
<gene>
    <name evidence="1" type="ORF">AVDCRST_MAG07-2851</name>
</gene>
<dbReference type="InterPro" id="IPR029063">
    <property type="entry name" value="SAM-dependent_MTases_sf"/>
</dbReference>
<dbReference type="Gene3D" id="3.40.50.150">
    <property type="entry name" value="Vaccinia Virus protein VP39"/>
    <property type="match status" value="1"/>
</dbReference>
<dbReference type="EMBL" id="CADCUB010000136">
    <property type="protein sequence ID" value="CAA9348663.1"/>
    <property type="molecule type" value="Genomic_DNA"/>
</dbReference>
<dbReference type="SUPFAM" id="SSF53335">
    <property type="entry name" value="S-adenosyl-L-methionine-dependent methyltransferases"/>
    <property type="match status" value="1"/>
</dbReference>
<accession>A0A6J4M5I1</accession>